<keyword evidence="2" id="KW-0472">Membrane</keyword>
<feature type="signal peptide" evidence="4">
    <location>
        <begin position="1"/>
        <end position="30"/>
    </location>
</feature>
<dbReference type="EMBL" id="QAIC01000042">
    <property type="protein sequence ID" value="MDN4575996.1"/>
    <property type="molecule type" value="Genomic_DNA"/>
</dbReference>
<keyword evidence="2" id="KW-0813">Transport</keyword>
<feature type="chain" id="PRO_5043633714" description="Protein CyaE" evidence="4">
    <location>
        <begin position="31"/>
        <end position="499"/>
    </location>
</feature>
<dbReference type="EMBL" id="QAID01000045">
    <property type="protein sequence ID" value="MDN4581098.1"/>
    <property type="molecule type" value="Genomic_DNA"/>
</dbReference>
<proteinExistence type="inferred from homology"/>
<dbReference type="Proteomes" id="UP001172791">
    <property type="component" value="Unassembled WGS sequence"/>
</dbReference>
<evidence type="ECO:0000256" key="2">
    <source>
        <dbReference type="PIRNR" id="PIRNR001892"/>
    </source>
</evidence>
<dbReference type="Gene3D" id="1.20.1600.10">
    <property type="entry name" value="Outer membrane efflux proteins (OEP)"/>
    <property type="match status" value="1"/>
</dbReference>
<keyword evidence="7" id="KW-1185">Reference proteome</keyword>
<feature type="region of interest" description="Disordered" evidence="3">
    <location>
        <begin position="466"/>
        <end position="499"/>
    </location>
</feature>
<comment type="similarity">
    <text evidence="1 2">Belongs to the outer membrane factor (OMF) (TC 1.B.17) family.</text>
</comment>
<evidence type="ECO:0000313" key="6">
    <source>
        <dbReference type="EMBL" id="MDN4581098.1"/>
    </source>
</evidence>
<evidence type="ECO:0000256" key="1">
    <source>
        <dbReference type="ARBA" id="ARBA00007613"/>
    </source>
</evidence>
<comment type="subcellular location">
    <subcellularLocation>
        <location evidence="2">Cell outer membrane</location>
        <topology evidence="2">Peripheral membrane protein</topology>
    </subcellularLocation>
</comment>
<evidence type="ECO:0000256" key="4">
    <source>
        <dbReference type="SAM" id="SignalP"/>
    </source>
</evidence>
<dbReference type="SUPFAM" id="SSF56954">
    <property type="entry name" value="Outer membrane efflux proteins (OEP)"/>
    <property type="match status" value="1"/>
</dbReference>
<dbReference type="Proteomes" id="UP001172788">
    <property type="component" value="Unassembled WGS sequence"/>
</dbReference>
<organism evidence="5 8">
    <name type="scientific">Pandoraea cepalis</name>
    <dbReference type="NCBI Taxonomy" id="2508294"/>
    <lineage>
        <taxon>Bacteria</taxon>
        <taxon>Pseudomonadati</taxon>
        <taxon>Pseudomonadota</taxon>
        <taxon>Betaproteobacteria</taxon>
        <taxon>Burkholderiales</taxon>
        <taxon>Burkholderiaceae</taxon>
        <taxon>Pandoraea</taxon>
    </lineage>
</organism>
<protein>
    <recommendedName>
        <fullName evidence="2">Protein CyaE</fullName>
    </recommendedName>
</protein>
<dbReference type="InterPro" id="IPR028351">
    <property type="entry name" value="CyaE"/>
</dbReference>
<dbReference type="AlphaFoldDB" id="A0AAW7MU55"/>
<dbReference type="InterPro" id="IPR010131">
    <property type="entry name" value="MdtP/NodT-like"/>
</dbReference>
<name>A0AAW7MU55_9BURK</name>
<keyword evidence="2" id="KW-0998">Cell outer membrane</keyword>
<keyword evidence="4" id="KW-0732">Signal</keyword>
<sequence length="499" mass="54160">MTLGGKRMMRAVQWILASLLCSAASLTVNANCIPMAEAPEASSASAGLALDDAIRQALAVDPRVSQSWAEVSAHAAGIDVAQAAYLPSANAGGQVSRVKDLSATDGFGGNADAFRSASNWQANISWLLLDFGSRRARLEQARSRFAHAIALQDVRLQQVIFDVVQAYYAVLEAQSQLETASRSESVAMRTAMAACGRFEAGVGALVDVLRARTAYARHALVRLNARSKVIERSGALAALIGIDMDTAFELAREEFDGAYPPDPLVPVEDLMVDLRQHHPALREAYAEIRAKVSGRDAIQYAWGPSVKLVGSLNREIGSGSSAVERAGSSASIGIQISIPLYDGGLRKSRTREADAMIDLVRAKTHATERNLYARIWQSHREMRALSLSRAFEIRLYNDAKRSYEIARGRYREGIGNIEELMSAQDAMADAERVMTVSRSRWHLARLTLLASLGQLGVDGIPAFAPPTSRRPLFGVKPPTSPPLPDRESGTGVRRPNRQR</sequence>
<keyword evidence="2" id="KW-0354">Hemolysis</keyword>
<evidence type="ECO:0000313" key="5">
    <source>
        <dbReference type="EMBL" id="MDN4575996.1"/>
    </source>
</evidence>
<reference evidence="5" key="1">
    <citation type="submission" date="2018-04" db="EMBL/GenBank/DDBJ databases">
        <authorList>
            <person name="Jy Z."/>
        </authorList>
    </citation>
    <scope>NUCLEOTIDE SEQUENCE</scope>
    <source>
        <strain evidence="6">AS13</strain>
        <strain evidence="5">LA18</strain>
    </source>
</reference>
<accession>A0AAW7MU55</accession>
<comment type="caution">
    <text evidence="5">The sequence shown here is derived from an EMBL/GenBank/DDBJ whole genome shotgun (WGS) entry which is preliminary data.</text>
</comment>
<comment type="function">
    <text evidence="2">CyaE is necessary for transport of calmodulin-sensitive adenylate cyclase-hemolysin (cyclolysin).</text>
</comment>
<dbReference type="GO" id="GO:0015562">
    <property type="term" value="F:efflux transmembrane transporter activity"/>
    <property type="evidence" value="ECO:0007669"/>
    <property type="project" value="InterPro"/>
</dbReference>
<dbReference type="GO" id="GO:0009279">
    <property type="term" value="C:cell outer membrane"/>
    <property type="evidence" value="ECO:0007669"/>
    <property type="project" value="UniProtKB-SubCell"/>
</dbReference>
<dbReference type="InterPro" id="IPR003423">
    <property type="entry name" value="OMP_efflux"/>
</dbReference>
<dbReference type="Pfam" id="PF02321">
    <property type="entry name" value="OEP"/>
    <property type="match status" value="2"/>
</dbReference>
<dbReference type="PANTHER" id="PTHR30203">
    <property type="entry name" value="OUTER MEMBRANE CATION EFFLUX PROTEIN"/>
    <property type="match status" value="1"/>
</dbReference>
<evidence type="ECO:0000256" key="3">
    <source>
        <dbReference type="SAM" id="MobiDB-lite"/>
    </source>
</evidence>
<evidence type="ECO:0000313" key="7">
    <source>
        <dbReference type="Proteomes" id="UP001172788"/>
    </source>
</evidence>
<keyword evidence="2" id="KW-0204">Cytolysis</keyword>
<dbReference type="PIRSF" id="PIRSF001892">
    <property type="entry name" value="CyaE"/>
    <property type="match status" value="1"/>
</dbReference>
<dbReference type="GO" id="GO:0031640">
    <property type="term" value="P:killing of cells of another organism"/>
    <property type="evidence" value="ECO:0007669"/>
    <property type="project" value="UniProtKB-KW"/>
</dbReference>
<dbReference type="PANTHER" id="PTHR30203:SF29">
    <property type="entry name" value="PROTEIN CYAE"/>
    <property type="match status" value="1"/>
</dbReference>
<evidence type="ECO:0000313" key="8">
    <source>
        <dbReference type="Proteomes" id="UP001172791"/>
    </source>
</evidence>
<gene>
    <name evidence="5" type="ORF">DBA34_22360</name>
    <name evidence="6" type="ORF">DBB29_23605</name>
</gene>